<organism evidence="1 2">
    <name type="scientific">Paralimibaculum aggregatum</name>
    <dbReference type="NCBI Taxonomy" id="3036245"/>
    <lineage>
        <taxon>Bacteria</taxon>
        <taxon>Pseudomonadati</taxon>
        <taxon>Pseudomonadota</taxon>
        <taxon>Alphaproteobacteria</taxon>
        <taxon>Rhodobacterales</taxon>
        <taxon>Paracoccaceae</taxon>
        <taxon>Paralimibaculum</taxon>
    </lineage>
</organism>
<evidence type="ECO:0000313" key="2">
    <source>
        <dbReference type="Proteomes" id="UP001239909"/>
    </source>
</evidence>
<keyword evidence="2" id="KW-1185">Reference proteome</keyword>
<name>A0ABQ6LSB4_9RHOB</name>
<dbReference type="Proteomes" id="UP001239909">
    <property type="component" value="Unassembled WGS sequence"/>
</dbReference>
<proteinExistence type="predicted"/>
<comment type="caution">
    <text evidence="1">The sequence shown here is derived from an EMBL/GenBank/DDBJ whole genome shotgun (WGS) entry which is preliminary data.</text>
</comment>
<dbReference type="EMBL" id="BSYI01000047">
    <property type="protein sequence ID" value="GMG84966.1"/>
    <property type="molecule type" value="Genomic_DNA"/>
</dbReference>
<dbReference type="RefSeq" id="WP_285674155.1">
    <property type="nucleotide sequence ID" value="NZ_BSYI01000047.1"/>
</dbReference>
<evidence type="ECO:0000313" key="1">
    <source>
        <dbReference type="EMBL" id="GMG84966.1"/>
    </source>
</evidence>
<gene>
    <name evidence="1" type="ORF">LNKW23_41820</name>
</gene>
<protein>
    <submittedName>
        <fullName evidence="1">Uncharacterized protein</fullName>
    </submittedName>
</protein>
<accession>A0ABQ6LSB4</accession>
<reference evidence="1 2" key="1">
    <citation type="submission" date="2023-04" db="EMBL/GenBank/DDBJ databases">
        <title>Marinoamorphus aggregata gen. nov., sp. Nov., isolate from tissue of brittle star Ophioplocus japonicus.</title>
        <authorList>
            <person name="Kawano K."/>
            <person name="Sawayama S."/>
            <person name="Nakagawa S."/>
        </authorList>
    </citation>
    <scope>NUCLEOTIDE SEQUENCE [LARGE SCALE GENOMIC DNA]</scope>
    <source>
        <strain evidence="1 2">NKW23</strain>
    </source>
</reference>
<sequence>MAGPADPKPESGKHYFPELQRFIAQRIDAIIREYKAATGNNLYKNRIISEINESASSESGQVDEFMFSRMRRNGDVADHHVAKFVMYFSKPQYDPTFTDEVAEKRNELLGGLAQQPQPATTDSDPEIPQFGDADRLYLYQVAFLWHGCAPPPVNMHWFLMTPDVEETKRMLHGSIAAGMLTATQVTMEVGLSSYVMTMEDLRSFAQAAGMRPKAFFPDAPSDPLEMLRNRAALIEKLTPAEPCELRIIEDWLEHDARDEWLVYEAAFLWHGFEPPSIADHFRTMTPEVEETKQMLHTAIDEGKLAARTQMQTPSAGSRYVTRSALTAFARTLEQRPRFLFPESMMKDGDE</sequence>